<dbReference type="Proteomes" id="UP001162131">
    <property type="component" value="Unassembled WGS sequence"/>
</dbReference>
<accession>A0AAU9JNI5</accession>
<feature type="coiled-coil region" evidence="1">
    <location>
        <begin position="28"/>
        <end position="97"/>
    </location>
</feature>
<proteinExistence type="predicted"/>
<evidence type="ECO:0008006" key="4">
    <source>
        <dbReference type="Google" id="ProtNLM"/>
    </source>
</evidence>
<dbReference type="AlphaFoldDB" id="A0AAU9JNI5"/>
<keyword evidence="3" id="KW-1185">Reference proteome</keyword>
<organism evidence="2 3">
    <name type="scientific">Blepharisma stoltei</name>
    <dbReference type="NCBI Taxonomy" id="1481888"/>
    <lineage>
        <taxon>Eukaryota</taxon>
        <taxon>Sar</taxon>
        <taxon>Alveolata</taxon>
        <taxon>Ciliophora</taxon>
        <taxon>Postciliodesmatophora</taxon>
        <taxon>Heterotrichea</taxon>
        <taxon>Heterotrichida</taxon>
        <taxon>Blepharismidae</taxon>
        <taxon>Blepharisma</taxon>
    </lineage>
</organism>
<evidence type="ECO:0000313" key="2">
    <source>
        <dbReference type="EMBL" id="CAG9328468.1"/>
    </source>
</evidence>
<dbReference type="EMBL" id="CAJZBQ010000046">
    <property type="protein sequence ID" value="CAG9328468.1"/>
    <property type="molecule type" value="Genomic_DNA"/>
</dbReference>
<comment type="caution">
    <text evidence="2">The sequence shown here is derived from an EMBL/GenBank/DDBJ whole genome shotgun (WGS) entry which is preliminary data.</text>
</comment>
<evidence type="ECO:0000256" key="1">
    <source>
        <dbReference type="SAM" id="Coils"/>
    </source>
</evidence>
<sequence>MDIGELKSSLQACQEILDELPLTIHNSIVETEENLKFLGNKLEDEKVKVEEQILNFQEAKQDAANEKSELKKHLMEMERLKSQKEVEKYTREALKERDGNIADEEYELEEELKYHEKMMSYLKSKINLYRMFAKIEWNAADTQNISGNYIKGDEEVPFKIQNSSAYDSVNRMWKIID</sequence>
<gene>
    <name evidence="2" type="ORF">BSTOLATCC_MIC46469</name>
</gene>
<protein>
    <recommendedName>
        <fullName evidence="4">Kinetochore protein Spc24</fullName>
    </recommendedName>
</protein>
<keyword evidence="1" id="KW-0175">Coiled coil</keyword>
<reference evidence="2" key="1">
    <citation type="submission" date="2021-09" db="EMBL/GenBank/DDBJ databases">
        <authorList>
            <consortium name="AG Swart"/>
            <person name="Singh M."/>
            <person name="Singh A."/>
            <person name="Seah K."/>
            <person name="Emmerich C."/>
        </authorList>
    </citation>
    <scope>NUCLEOTIDE SEQUENCE</scope>
    <source>
        <strain evidence="2">ATCC30299</strain>
    </source>
</reference>
<name>A0AAU9JNI5_9CILI</name>
<evidence type="ECO:0000313" key="3">
    <source>
        <dbReference type="Proteomes" id="UP001162131"/>
    </source>
</evidence>